<dbReference type="PATRIC" id="fig|266265.5.peg.2081"/>
<sequence length="188" mass="21313">MTRMFHSQELSDLPPGKRLFVLSRAYIGGSEQLCRALLGEDCVPEFASSRVVLHLCCHGVELFLKGAIHCASSRTPSRTHELHKLAEEYTRLFPGPGFQFAMPFGFETLDSMELFEELNSQFHKTLDQRYRYPVDKQFAPFDGPEGFQPEAFLSQIEALRVELIKLEIRILSSLNLGYSGDPLDDAAR</sequence>
<accession>Q13ZG6</accession>
<reference evidence="1 2" key="1">
    <citation type="journal article" date="2006" name="Proc. Natl. Acad. Sci. U.S.A.">
        <title>Burkholderia xenovorans LB400 harbors a multi-replicon, 9.73-Mbp genome shaped for versatility.</title>
        <authorList>
            <person name="Chain P.S."/>
            <person name="Denef V.J."/>
            <person name="Konstantinidis K.T."/>
            <person name="Vergez L.M."/>
            <person name="Agullo L."/>
            <person name="Reyes V.L."/>
            <person name="Hauser L."/>
            <person name="Cordova M."/>
            <person name="Gomez L."/>
            <person name="Gonzalez M."/>
            <person name="Land M."/>
            <person name="Lao V."/>
            <person name="Larimer F."/>
            <person name="LiPuma J.J."/>
            <person name="Mahenthiralingam E."/>
            <person name="Malfatti S.A."/>
            <person name="Marx C.J."/>
            <person name="Parnell J.J."/>
            <person name="Ramette A."/>
            <person name="Richardson P."/>
            <person name="Seeger M."/>
            <person name="Smith D."/>
            <person name="Spilker T."/>
            <person name="Sul W.J."/>
            <person name="Tsoi T.V."/>
            <person name="Ulrich L.E."/>
            <person name="Zhulin I.B."/>
            <person name="Tiedje J.M."/>
        </authorList>
    </citation>
    <scope>NUCLEOTIDE SEQUENCE [LARGE SCALE GENOMIC DNA]</scope>
    <source>
        <strain evidence="1 2">LB400</strain>
    </source>
</reference>
<dbReference type="AlphaFoldDB" id="Q13ZG6"/>
<dbReference type="KEGG" id="bxe:Bxe_A2450"/>
<organism evidence="1 2">
    <name type="scientific">Paraburkholderia xenovorans (strain LB400)</name>
    <dbReference type="NCBI Taxonomy" id="266265"/>
    <lineage>
        <taxon>Bacteria</taxon>
        <taxon>Pseudomonadati</taxon>
        <taxon>Pseudomonadota</taxon>
        <taxon>Betaproteobacteria</taxon>
        <taxon>Burkholderiales</taxon>
        <taxon>Burkholderiaceae</taxon>
        <taxon>Paraburkholderia</taxon>
    </lineage>
</organism>
<name>Q13ZG6_PARXL</name>
<dbReference type="Proteomes" id="UP000001817">
    <property type="component" value="Chromosome 1"/>
</dbReference>
<proteinExistence type="predicted"/>
<dbReference type="OrthoDB" id="9134080at2"/>
<gene>
    <name evidence="1" type="ORF">Bxe_A2450</name>
</gene>
<dbReference type="EMBL" id="CP000270">
    <property type="protein sequence ID" value="ABE30523.1"/>
    <property type="molecule type" value="Genomic_DNA"/>
</dbReference>
<keyword evidence="2" id="KW-1185">Reference proteome</keyword>
<evidence type="ECO:0000313" key="1">
    <source>
        <dbReference type="EMBL" id="ABE30523.1"/>
    </source>
</evidence>
<dbReference type="RefSeq" id="WP_011488169.1">
    <property type="nucleotide sequence ID" value="NC_007951.1"/>
</dbReference>
<evidence type="ECO:0008006" key="3">
    <source>
        <dbReference type="Google" id="ProtNLM"/>
    </source>
</evidence>
<protein>
    <recommendedName>
        <fullName evidence="3">HEPN domain-containing protein</fullName>
    </recommendedName>
</protein>
<evidence type="ECO:0000313" key="2">
    <source>
        <dbReference type="Proteomes" id="UP000001817"/>
    </source>
</evidence>
<dbReference type="KEGG" id="bxb:DR64_141"/>